<dbReference type="InterPro" id="IPR036691">
    <property type="entry name" value="Endo/exonu/phosph_ase_sf"/>
</dbReference>
<sequence length="758" mass="86073">MTGSSSRLGNLLVGFFNAGSLNTKQEEFIVAVENLSPDIMAINETWLGPGEENRAPNLADYRLRHTPRPAHIRGGRGGGVGFYIRNGIKTKLCQHPPNHLVEQMWLSIRLSNQTIIIGTAYRPPLQDQELFLDAITESIASFTRADGLILLGDFNINLLEVGSRRYREFMQCIQSLNLVQLITEPTHFTDHSSTLIDVICTDMRALQVQVRYSPDVGRHAMLLAEFKVKKAKARPQWVTYRAFKDIMLEQLNRDLAAINWSYLDCSNNVNELVAAFTMCVIGLMNLHAPIKTRKFKHPPHPWITDTIRDMILIRDNYHKRHKQQGTSRLRDCYIKMKSMVQKAIEREKTCFFDKHINSNLKNSKFLWKNLKSILLPNKKNSSALPPSFNDPDKINSYFLNIPGEDKVSISQLTYYEHHRHNNATTFSLHTVSEDLVLKTIRGLKSNAQGNDGLSLDMLLLTLPHSLKAITSMVNRSISECTFPELWKVAVVKPLPKTSQPTTVHELRPISILPCLSKILERIVCDQLTKYLEEQDILPHYQSGFRKGYGTATALADVVDNLLDAQDRGMVTAMLLLDFSRAFDSINTSLLLSKLTYYGLDISSVKWFHSYLMGRQQYVELKQVDGKSLLSQSRPVTRGVPQGSILGPILYILYSADIIHCIKNCNHHLYADDLQIYLSFDPADHPSAVAKVNGDLERVYDWCSSNCLTLNPKKSQLILFGTPRKTSKLSNTNLGININGEPIERFMFWVRVIVYVVCV</sequence>
<dbReference type="AlphaFoldDB" id="A0ABD0T8W1"/>
<reference evidence="2 3" key="1">
    <citation type="submission" date="2024-06" db="EMBL/GenBank/DDBJ databases">
        <title>A chromosome-level genome assembly of beet webworm, Loxostege sticticalis.</title>
        <authorList>
            <person name="Zhang Y."/>
        </authorList>
    </citation>
    <scope>NUCLEOTIDE SEQUENCE [LARGE SCALE GENOMIC DNA]</scope>
    <source>
        <strain evidence="2">AQ028</strain>
        <tissue evidence="2">Male pupae</tissue>
    </source>
</reference>
<organism evidence="2 3">
    <name type="scientific">Loxostege sticticalis</name>
    <name type="common">Beet webworm moth</name>
    <dbReference type="NCBI Taxonomy" id="481309"/>
    <lineage>
        <taxon>Eukaryota</taxon>
        <taxon>Metazoa</taxon>
        <taxon>Ecdysozoa</taxon>
        <taxon>Arthropoda</taxon>
        <taxon>Hexapoda</taxon>
        <taxon>Insecta</taxon>
        <taxon>Pterygota</taxon>
        <taxon>Neoptera</taxon>
        <taxon>Endopterygota</taxon>
        <taxon>Lepidoptera</taxon>
        <taxon>Glossata</taxon>
        <taxon>Ditrysia</taxon>
        <taxon>Pyraloidea</taxon>
        <taxon>Crambidae</taxon>
        <taxon>Pyraustinae</taxon>
        <taxon>Loxostege</taxon>
    </lineage>
</organism>
<evidence type="ECO:0000313" key="3">
    <source>
        <dbReference type="Proteomes" id="UP001549921"/>
    </source>
</evidence>
<dbReference type="Gene3D" id="3.60.10.10">
    <property type="entry name" value="Endonuclease/exonuclease/phosphatase"/>
    <property type="match status" value="1"/>
</dbReference>
<name>A0ABD0T8W1_LOXSC</name>
<comment type="caution">
    <text evidence="2">The sequence shown here is derived from an EMBL/GenBank/DDBJ whole genome shotgun (WGS) entry which is preliminary data.</text>
</comment>
<dbReference type="InterPro" id="IPR043502">
    <property type="entry name" value="DNA/RNA_pol_sf"/>
</dbReference>
<dbReference type="CDD" id="cd01650">
    <property type="entry name" value="RT_nLTR_like"/>
    <property type="match status" value="1"/>
</dbReference>
<dbReference type="GO" id="GO:0071897">
    <property type="term" value="P:DNA biosynthetic process"/>
    <property type="evidence" value="ECO:0007669"/>
    <property type="project" value="UniProtKB-ARBA"/>
</dbReference>
<feature type="domain" description="Reverse transcriptase" evidence="1">
    <location>
        <begin position="475"/>
        <end position="753"/>
    </location>
</feature>
<dbReference type="Pfam" id="PF03372">
    <property type="entry name" value="Exo_endo_phos"/>
    <property type="match status" value="1"/>
</dbReference>
<dbReference type="SUPFAM" id="SSF56672">
    <property type="entry name" value="DNA/RNA polymerases"/>
    <property type="match status" value="1"/>
</dbReference>
<dbReference type="InterPro" id="IPR000477">
    <property type="entry name" value="RT_dom"/>
</dbReference>
<protein>
    <recommendedName>
        <fullName evidence="1">Reverse transcriptase domain-containing protein</fullName>
    </recommendedName>
</protein>
<evidence type="ECO:0000313" key="2">
    <source>
        <dbReference type="EMBL" id="KAL0839804.1"/>
    </source>
</evidence>
<dbReference type="Proteomes" id="UP001549921">
    <property type="component" value="Unassembled WGS sequence"/>
</dbReference>
<dbReference type="EMBL" id="JBEDNZ010000008">
    <property type="protein sequence ID" value="KAL0839804.1"/>
    <property type="molecule type" value="Genomic_DNA"/>
</dbReference>
<dbReference type="PANTHER" id="PTHR47510">
    <property type="entry name" value="REVERSE TRANSCRIPTASE DOMAIN-CONTAINING PROTEIN"/>
    <property type="match status" value="1"/>
</dbReference>
<dbReference type="InterPro" id="IPR005135">
    <property type="entry name" value="Endo/exonuclease/phosphatase"/>
</dbReference>
<dbReference type="PANTHER" id="PTHR47510:SF3">
    <property type="entry name" value="ENDO_EXONUCLEASE_PHOSPHATASE DOMAIN-CONTAINING PROTEIN"/>
    <property type="match status" value="1"/>
</dbReference>
<accession>A0ABD0T8W1</accession>
<dbReference type="SUPFAM" id="SSF56219">
    <property type="entry name" value="DNase I-like"/>
    <property type="match status" value="1"/>
</dbReference>
<evidence type="ECO:0000259" key="1">
    <source>
        <dbReference type="PROSITE" id="PS50878"/>
    </source>
</evidence>
<dbReference type="PROSITE" id="PS50878">
    <property type="entry name" value="RT_POL"/>
    <property type="match status" value="1"/>
</dbReference>
<dbReference type="Pfam" id="PF00078">
    <property type="entry name" value="RVT_1"/>
    <property type="match status" value="1"/>
</dbReference>
<gene>
    <name evidence="2" type="ORF">ABMA28_016432</name>
</gene>
<proteinExistence type="predicted"/>